<keyword evidence="2" id="KW-0812">Transmembrane</keyword>
<evidence type="ECO:0000313" key="5">
    <source>
        <dbReference type="Proteomes" id="UP000252893"/>
    </source>
</evidence>
<evidence type="ECO:0000256" key="2">
    <source>
        <dbReference type="SAM" id="Phobius"/>
    </source>
</evidence>
<dbReference type="AlphaFoldDB" id="A0A366E8Z1"/>
<gene>
    <name evidence="4" type="ORF">DFR47_102725</name>
</gene>
<protein>
    <submittedName>
        <fullName evidence="4">Uncharacterized SAM-binding protein YcdF (DUF218 family)</fullName>
    </submittedName>
</protein>
<feature type="region of interest" description="Disordered" evidence="1">
    <location>
        <begin position="1"/>
        <end position="36"/>
    </location>
</feature>
<dbReference type="GO" id="GO:0043164">
    <property type="term" value="P:Gram-negative-bacterium-type cell wall biogenesis"/>
    <property type="evidence" value="ECO:0007669"/>
    <property type="project" value="TreeGrafter"/>
</dbReference>
<dbReference type="InterPro" id="IPR014729">
    <property type="entry name" value="Rossmann-like_a/b/a_fold"/>
</dbReference>
<evidence type="ECO:0000256" key="1">
    <source>
        <dbReference type="SAM" id="MobiDB-lite"/>
    </source>
</evidence>
<dbReference type="Proteomes" id="UP000252893">
    <property type="component" value="Unassembled WGS sequence"/>
</dbReference>
<feature type="domain" description="DUF218" evidence="3">
    <location>
        <begin position="88"/>
        <end position="226"/>
    </location>
</feature>
<sequence length="241" mass="26957">MHVQHKASDPADHIRQDAAQPAETAGQNAREQRSEKGTIRHWLKRLRRRIPPVAVVMFALIVALGIGFIIFSEHVSNLEAPASDQRADAIIVLTGGKARIEVALELLAEKRGERLLISGVHPSTKREALQRITGADAALFACCVDLDRSALNTIGNAVESAKWIRQHNYKRIFIVTNNYHMPRSILELSRHIPDVELIPYPVINSDLKNNWMHQGDTLRVLFTEYIKYTGALAHISLVQGS</sequence>
<keyword evidence="5" id="KW-1185">Reference proteome</keyword>
<keyword evidence="2" id="KW-0472">Membrane</keyword>
<evidence type="ECO:0000313" key="4">
    <source>
        <dbReference type="EMBL" id="RBO97934.1"/>
    </source>
</evidence>
<feature type="compositionally biased region" description="Basic and acidic residues" evidence="1">
    <location>
        <begin position="1"/>
        <end position="16"/>
    </location>
</feature>
<accession>A0A366E8Z1</accession>
<organism evidence="4 5">
    <name type="scientific">Pseudochrobactrum asaccharolyticum</name>
    <dbReference type="NCBI Taxonomy" id="354351"/>
    <lineage>
        <taxon>Bacteria</taxon>
        <taxon>Pseudomonadati</taxon>
        <taxon>Pseudomonadota</taxon>
        <taxon>Alphaproteobacteria</taxon>
        <taxon>Hyphomicrobiales</taxon>
        <taxon>Brucellaceae</taxon>
        <taxon>Pseudochrobactrum</taxon>
    </lineage>
</organism>
<keyword evidence="2" id="KW-1133">Transmembrane helix</keyword>
<dbReference type="GO" id="GO:0000270">
    <property type="term" value="P:peptidoglycan metabolic process"/>
    <property type="evidence" value="ECO:0007669"/>
    <property type="project" value="TreeGrafter"/>
</dbReference>
<name>A0A366E8Z1_9HYPH</name>
<dbReference type="InterPro" id="IPR051599">
    <property type="entry name" value="Cell_Envelope_Assoc"/>
</dbReference>
<feature type="transmembrane region" description="Helical" evidence="2">
    <location>
        <begin position="50"/>
        <end position="71"/>
    </location>
</feature>
<evidence type="ECO:0000259" key="3">
    <source>
        <dbReference type="Pfam" id="PF02698"/>
    </source>
</evidence>
<dbReference type="Pfam" id="PF02698">
    <property type="entry name" value="DUF218"/>
    <property type="match status" value="1"/>
</dbReference>
<dbReference type="OrthoDB" id="9812311at2"/>
<dbReference type="CDD" id="cd06259">
    <property type="entry name" value="YdcF-like"/>
    <property type="match status" value="1"/>
</dbReference>
<dbReference type="Gene3D" id="3.40.50.620">
    <property type="entry name" value="HUPs"/>
    <property type="match status" value="1"/>
</dbReference>
<proteinExistence type="predicted"/>
<dbReference type="PANTHER" id="PTHR30336:SF4">
    <property type="entry name" value="ENVELOPE BIOGENESIS FACTOR ELYC"/>
    <property type="match status" value="1"/>
</dbReference>
<reference evidence="4 5" key="1">
    <citation type="submission" date="2018-06" db="EMBL/GenBank/DDBJ databases">
        <title>Genomic Encyclopedia of Type Strains, Phase IV (KMG-IV): sequencing the most valuable type-strain genomes for metagenomic binning, comparative biology and taxonomic classification.</title>
        <authorList>
            <person name="Goeker M."/>
        </authorList>
    </citation>
    <scope>NUCLEOTIDE SEQUENCE [LARGE SCALE GENOMIC DNA]</scope>
    <source>
        <strain evidence="4 5">DSM 25619</strain>
    </source>
</reference>
<dbReference type="GO" id="GO:0005886">
    <property type="term" value="C:plasma membrane"/>
    <property type="evidence" value="ECO:0007669"/>
    <property type="project" value="TreeGrafter"/>
</dbReference>
<dbReference type="PANTHER" id="PTHR30336">
    <property type="entry name" value="INNER MEMBRANE PROTEIN, PROBABLE PERMEASE"/>
    <property type="match status" value="1"/>
</dbReference>
<dbReference type="InterPro" id="IPR003848">
    <property type="entry name" value="DUF218"/>
</dbReference>
<comment type="caution">
    <text evidence="4">The sequence shown here is derived from an EMBL/GenBank/DDBJ whole genome shotgun (WGS) entry which is preliminary data.</text>
</comment>
<dbReference type="EMBL" id="QNRH01000002">
    <property type="protein sequence ID" value="RBO97934.1"/>
    <property type="molecule type" value="Genomic_DNA"/>
</dbReference>